<feature type="transmembrane region" description="Helical" evidence="8">
    <location>
        <begin position="1082"/>
        <end position="1103"/>
    </location>
</feature>
<keyword evidence="11" id="KW-1185">Reference proteome</keyword>
<keyword evidence="8" id="KW-0472">Membrane</keyword>
<evidence type="ECO:0000259" key="9">
    <source>
        <dbReference type="PROSITE" id="PS50199"/>
    </source>
</evidence>
<gene>
    <name evidence="10" type="ORF">FOZ63_030863</name>
</gene>
<feature type="compositionally biased region" description="Low complexity" evidence="7">
    <location>
        <begin position="787"/>
        <end position="799"/>
    </location>
</feature>
<keyword evidence="1" id="KW-0479">Metal-binding</keyword>
<dbReference type="InterPro" id="IPR000408">
    <property type="entry name" value="Reg_chr_condens"/>
</dbReference>
<comment type="caution">
    <text evidence="10">The sequence shown here is derived from an EMBL/GenBank/DDBJ whole genome shotgun (WGS) entry which is preliminary data.</text>
</comment>
<dbReference type="InterPro" id="IPR001876">
    <property type="entry name" value="Znf_RanBP2"/>
</dbReference>
<evidence type="ECO:0000256" key="7">
    <source>
        <dbReference type="SAM" id="MobiDB-lite"/>
    </source>
</evidence>
<feature type="region of interest" description="Disordered" evidence="7">
    <location>
        <begin position="773"/>
        <end position="804"/>
    </location>
</feature>
<feature type="transmembrane region" description="Helical" evidence="8">
    <location>
        <begin position="1052"/>
        <end position="1070"/>
    </location>
</feature>
<proteinExistence type="predicted"/>
<evidence type="ECO:0000256" key="2">
    <source>
        <dbReference type="ARBA" id="ARBA00022737"/>
    </source>
</evidence>
<evidence type="ECO:0000256" key="5">
    <source>
        <dbReference type="PROSITE-ProRule" id="PRU00235"/>
    </source>
</evidence>
<sequence>MSSSSSPPPNAEFKAANAAANDPESWRCDECFCRNKKEDIICVVCEAPNPNLSAEDVERLKKKKEEEKNKLISMFHTNDDNNSAAPKPTGFGVSTGAAPPSATTFTFGQPQTTTSPEAGKPFVFGAPTANDAAGSSNAQTISPPSATPSFMFGAPSTTSAGSSANTTPITFGSAPAAAAPAGLGFVPTLGDDKKNDEKLKELSDKPDLENEDLLHLGKHSLSRDGYSSYCSWSGTELFGEIDDIYNSVHAICAVYVHGSGECEQLGLGDAVLERRKPTSIDKICMSTLGYKISVTHIAVGALHTLALDATSGKVFSWGCNDDGALGRLGPENQPRPIDGMEGVAVRSIAAGDNHSTFLDDLGRVWLCGTYKDSAGYLGFPNFIKGMSAEPLKRSYDPVRVPGLGTSTSRAVAIASGANHTVVAVESSRGGRGSTAAKSRILEVYAWGNDEFGQLGHGGSGDENLTEEEAVLLKHTRRAKRATSYKLHPHPLSWNKKERGPLDRVYASANCTFLVTEEGKVFGCGLNNFAQLGLGQTTAEPIRYPVEISSLASDTLGSPVKEIVGGSFHTVALTKAGEVFTWGRRDYSGLGGGSEDVTTPTKLKLTNITHVAAGGSHALACTTSGDFYTWGFGETHQLGNCPRDISKGAASSTDATDELSPYLVQSKQLESKFVLQVGGGSQHSVELAWTGSSVEREGHMAQSVKTAARRIKAGEIKDVWLGADDLLGREVMLDDGTEGKITSKEKMKDDSDLKHVYHRWFYIVTIPPSEPLGAAAAEPAPKRRRTASGRPSSASSVSSMGEGGSHKASTRFVVYVLASLLDVLSATAGRLMMGREEVEQAGMMNCEGGGGLGASPSYRGSYASIVVNARGELCRYEDYQLEDMWIPVGGPPVEKAVHFDLPDDGGEVVGDEIILSECIIKFMKNPPELARRLLVLVVLTILDIAVTKAMPSSVPAWTPLVTEMSYLERKVKDECDMPWKIGFRVLLEPLFAYGGVALMASCVLGRAFLMLFLTDGGGFLDSLVLTILPSVACNLAALTLFGKVPGPVAHTSFVSALFGVLVQRIFLVVLYRKPKKGSHPVGVVLQFLSLGVVLSSMSVVLAVITADMFLAVEPKIPSIPVKATFAAIIFDGRGKGKVEESSGHKKMPVTEIRG</sequence>
<dbReference type="AlphaFoldDB" id="A0A7J6UPX8"/>
<feature type="region of interest" description="Disordered" evidence="7">
    <location>
        <begin position="74"/>
        <end position="99"/>
    </location>
</feature>
<evidence type="ECO:0000256" key="3">
    <source>
        <dbReference type="ARBA" id="ARBA00022771"/>
    </source>
</evidence>
<dbReference type="PROSITE" id="PS50199">
    <property type="entry name" value="ZF_RANBP2_2"/>
    <property type="match status" value="1"/>
</dbReference>
<dbReference type="GO" id="GO:0008270">
    <property type="term" value="F:zinc ion binding"/>
    <property type="evidence" value="ECO:0007669"/>
    <property type="project" value="UniProtKB-KW"/>
</dbReference>
<dbReference type="PRINTS" id="PR00633">
    <property type="entry name" value="RCCNDNSATION"/>
</dbReference>
<feature type="repeat" description="RCC1" evidence="5">
    <location>
        <begin position="252"/>
        <end position="310"/>
    </location>
</feature>
<evidence type="ECO:0000256" key="4">
    <source>
        <dbReference type="ARBA" id="ARBA00022833"/>
    </source>
</evidence>
<keyword evidence="8" id="KW-1133">Transmembrane helix</keyword>
<feature type="transmembrane region" description="Helical" evidence="8">
    <location>
        <begin position="989"/>
        <end position="1011"/>
    </location>
</feature>
<dbReference type="PANTHER" id="PTHR22872">
    <property type="entry name" value="BTK-BINDING PROTEIN-RELATED"/>
    <property type="match status" value="1"/>
</dbReference>
<protein>
    <recommendedName>
        <fullName evidence="9">RanBP2-type domain-containing protein</fullName>
    </recommendedName>
</protein>
<dbReference type="Proteomes" id="UP000553632">
    <property type="component" value="Unassembled WGS sequence"/>
</dbReference>
<dbReference type="Gene3D" id="4.10.1060.10">
    <property type="entry name" value="Zinc finger, RanBP2-type"/>
    <property type="match status" value="1"/>
</dbReference>
<keyword evidence="4" id="KW-0862">Zinc</keyword>
<dbReference type="SMART" id="SM00547">
    <property type="entry name" value="ZnF_RBZ"/>
    <property type="match status" value="1"/>
</dbReference>
<feature type="repeat" description="RCC1" evidence="5">
    <location>
        <begin position="362"/>
        <end position="426"/>
    </location>
</feature>
<dbReference type="InterPro" id="IPR009091">
    <property type="entry name" value="RCC1/BLIP-II"/>
</dbReference>
<evidence type="ECO:0000256" key="6">
    <source>
        <dbReference type="PROSITE-ProRule" id="PRU00322"/>
    </source>
</evidence>
<feature type="compositionally biased region" description="Low complexity" evidence="7">
    <location>
        <begin position="11"/>
        <end position="21"/>
    </location>
</feature>
<name>A0A7J6UPX8_PEROL</name>
<keyword evidence="3 6" id="KW-0863">Zinc-finger</keyword>
<dbReference type="PROSITE" id="PS01358">
    <property type="entry name" value="ZF_RANBP2_1"/>
    <property type="match status" value="1"/>
</dbReference>
<feature type="repeat" description="RCC1" evidence="5">
    <location>
        <begin position="576"/>
        <end position="623"/>
    </location>
</feature>
<feature type="region of interest" description="Disordered" evidence="7">
    <location>
        <begin position="1"/>
        <end position="22"/>
    </location>
</feature>
<evidence type="ECO:0000256" key="8">
    <source>
        <dbReference type="SAM" id="Phobius"/>
    </source>
</evidence>
<evidence type="ECO:0000256" key="1">
    <source>
        <dbReference type="ARBA" id="ARBA00022723"/>
    </source>
</evidence>
<feature type="repeat" description="RCC1" evidence="5">
    <location>
        <begin position="518"/>
        <end position="575"/>
    </location>
</feature>
<organism evidence="10 11">
    <name type="scientific">Perkinsus olseni</name>
    <name type="common">Perkinsus atlanticus</name>
    <dbReference type="NCBI Taxonomy" id="32597"/>
    <lineage>
        <taxon>Eukaryota</taxon>
        <taxon>Sar</taxon>
        <taxon>Alveolata</taxon>
        <taxon>Perkinsozoa</taxon>
        <taxon>Perkinsea</taxon>
        <taxon>Perkinsida</taxon>
        <taxon>Perkinsidae</taxon>
        <taxon>Perkinsus</taxon>
    </lineage>
</organism>
<dbReference type="Pfam" id="PF25390">
    <property type="entry name" value="WD40_RLD"/>
    <property type="match status" value="1"/>
</dbReference>
<dbReference type="EMBL" id="JABANO010000656">
    <property type="protein sequence ID" value="KAF4759051.1"/>
    <property type="molecule type" value="Genomic_DNA"/>
</dbReference>
<reference evidence="10 11" key="1">
    <citation type="submission" date="2020-04" db="EMBL/GenBank/DDBJ databases">
        <title>Perkinsus olseni comparative genomics.</title>
        <authorList>
            <person name="Bogema D.R."/>
        </authorList>
    </citation>
    <scope>NUCLEOTIDE SEQUENCE [LARGE SCALE GENOMIC DNA]</scope>
    <source>
        <strain evidence="10 11">ATCC PRA-207</strain>
    </source>
</reference>
<dbReference type="PROSITE" id="PS50012">
    <property type="entry name" value="RCC1_3"/>
    <property type="match status" value="6"/>
</dbReference>
<dbReference type="InterPro" id="IPR058923">
    <property type="entry name" value="RCC1-like_dom"/>
</dbReference>
<keyword evidence="8" id="KW-0812">Transmembrane</keyword>
<keyword evidence="2" id="KW-0677">Repeat</keyword>
<feature type="domain" description="RanBP2-type" evidence="9">
    <location>
        <begin position="22"/>
        <end position="51"/>
    </location>
</feature>
<dbReference type="SUPFAM" id="SSF50985">
    <property type="entry name" value="RCC1/BLIP-II"/>
    <property type="match status" value="1"/>
</dbReference>
<dbReference type="Gene3D" id="2.130.10.30">
    <property type="entry name" value="Regulator of chromosome condensation 1/beta-lactamase-inhibitor protein II"/>
    <property type="match status" value="1"/>
</dbReference>
<evidence type="ECO:0000313" key="11">
    <source>
        <dbReference type="Proteomes" id="UP000553632"/>
    </source>
</evidence>
<feature type="repeat" description="RCC1" evidence="5">
    <location>
        <begin position="312"/>
        <end position="361"/>
    </location>
</feature>
<feature type="compositionally biased region" description="Pro residues" evidence="7">
    <location>
        <begin position="1"/>
        <end position="10"/>
    </location>
</feature>
<feature type="transmembrane region" description="Helical" evidence="8">
    <location>
        <begin position="1018"/>
        <end position="1040"/>
    </location>
</feature>
<accession>A0A7J6UPX8</accession>
<dbReference type="InterPro" id="IPR051625">
    <property type="entry name" value="Signaling_Regulatory_Domain"/>
</dbReference>
<feature type="repeat" description="RCC1" evidence="5">
    <location>
        <begin position="624"/>
        <end position="689"/>
    </location>
</feature>
<evidence type="ECO:0000313" key="10">
    <source>
        <dbReference type="EMBL" id="KAF4759051.1"/>
    </source>
</evidence>